<name>A0A9X1T093_9HYPH</name>
<gene>
    <name evidence="3" type="ORF">LRX75_07395</name>
</gene>
<dbReference type="SUPFAM" id="SSF56300">
    <property type="entry name" value="Metallo-dependent phosphatases"/>
    <property type="match status" value="1"/>
</dbReference>
<dbReference type="AlphaFoldDB" id="A0A9X1T093"/>
<dbReference type="GO" id="GO:0005737">
    <property type="term" value="C:cytoplasm"/>
    <property type="evidence" value="ECO:0007669"/>
    <property type="project" value="TreeGrafter"/>
</dbReference>
<dbReference type="Gene3D" id="3.60.21.10">
    <property type="match status" value="1"/>
</dbReference>
<comment type="caution">
    <text evidence="3">The sequence shown here is derived from an EMBL/GenBank/DDBJ whole genome shotgun (WGS) entry which is preliminary data.</text>
</comment>
<dbReference type="InterPro" id="IPR011152">
    <property type="entry name" value="Pesterase_MJ0912"/>
</dbReference>
<dbReference type="GO" id="GO:0016791">
    <property type="term" value="F:phosphatase activity"/>
    <property type="evidence" value="ECO:0007669"/>
    <property type="project" value="TreeGrafter"/>
</dbReference>
<evidence type="ECO:0000313" key="3">
    <source>
        <dbReference type="EMBL" id="MCD7108864.1"/>
    </source>
</evidence>
<proteinExistence type="inferred from homology"/>
<dbReference type="PANTHER" id="PTHR42850:SF2">
    <property type="entry name" value="BLL5683 PROTEIN"/>
    <property type="match status" value="1"/>
</dbReference>
<dbReference type="InterPro" id="IPR024654">
    <property type="entry name" value="Calcineurin-like_PHP_lpxH"/>
</dbReference>
<feature type="domain" description="Calcineurin-like phosphoesterase" evidence="2">
    <location>
        <begin position="1"/>
        <end position="186"/>
    </location>
</feature>
<organism evidence="3 4">
    <name type="scientific">Rhizobium quercicola</name>
    <dbReference type="NCBI Taxonomy" id="2901226"/>
    <lineage>
        <taxon>Bacteria</taxon>
        <taxon>Pseudomonadati</taxon>
        <taxon>Pseudomonadota</taxon>
        <taxon>Alphaproteobacteria</taxon>
        <taxon>Hyphomicrobiales</taxon>
        <taxon>Rhizobiaceae</taxon>
        <taxon>Rhizobium/Agrobacterium group</taxon>
        <taxon>Rhizobium</taxon>
    </lineage>
</organism>
<dbReference type="Proteomes" id="UP001139089">
    <property type="component" value="Unassembled WGS sequence"/>
</dbReference>
<protein>
    <submittedName>
        <fullName evidence="3">Metallophosphatase family protein</fullName>
    </submittedName>
</protein>
<comment type="similarity">
    <text evidence="1">Belongs to the metallophosphoesterase superfamily. YfcE family.</text>
</comment>
<evidence type="ECO:0000313" key="4">
    <source>
        <dbReference type="Proteomes" id="UP001139089"/>
    </source>
</evidence>
<sequence length="247" mass="26844">MTIAVIADIHGNAPALEAVLADIDGRGIRDIVNLGDHLSGPIDPARTADLLMAREIVSIRGNHDRALLTLTPDAMIATDRFTHAALDERHRAWLQSLSPTRHLQEHGLFLCHGTPESDLVYWLEDLTSDGVVHRADAARIERLAAGVEAPVLLCGHTHIPRLVTLSDGRIVLNPGSVGSPAYEDDAPVVHKVETGTPRASYALIDRHADGRTDVTFRLIAYDHASAARLAEQNGRPDWARALSTGWM</sequence>
<dbReference type="PIRSF" id="PIRSF000883">
    <property type="entry name" value="Pesterase_MJ0912"/>
    <property type="match status" value="1"/>
</dbReference>
<evidence type="ECO:0000259" key="2">
    <source>
        <dbReference type="Pfam" id="PF12850"/>
    </source>
</evidence>
<dbReference type="InterPro" id="IPR029052">
    <property type="entry name" value="Metallo-depent_PP-like"/>
</dbReference>
<evidence type="ECO:0000256" key="1">
    <source>
        <dbReference type="ARBA" id="ARBA00008950"/>
    </source>
</evidence>
<dbReference type="InterPro" id="IPR050126">
    <property type="entry name" value="Ap4A_hydrolase"/>
</dbReference>
<dbReference type="PANTHER" id="PTHR42850">
    <property type="entry name" value="METALLOPHOSPHOESTERASE"/>
    <property type="match status" value="1"/>
</dbReference>
<dbReference type="Pfam" id="PF12850">
    <property type="entry name" value="Metallophos_2"/>
    <property type="match status" value="1"/>
</dbReference>
<dbReference type="EMBL" id="JAJOZR010000004">
    <property type="protein sequence ID" value="MCD7108864.1"/>
    <property type="molecule type" value="Genomic_DNA"/>
</dbReference>
<accession>A0A9X1T093</accession>
<dbReference type="RefSeq" id="WP_231813149.1">
    <property type="nucleotide sequence ID" value="NZ_JAJOZR010000004.1"/>
</dbReference>
<keyword evidence="4" id="KW-1185">Reference proteome</keyword>
<reference evidence="3" key="1">
    <citation type="submission" date="2021-12" db="EMBL/GenBank/DDBJ databases">
        <authorList>
            <person name="Li Y."/>
        </authorList>
    </citation>
    <scope>NUCLEOTIDE SEQUENCE</scope>
    <source>
        <strain evidence="3">DKSPLA3</strain>
    </source>
</reference>
<dbReference type="CDD" id="cd00838">
    <property type="entry name" value="MPP_superfamily"/>
    <property type="match status" value="1"/>
</dbReference>